<feature type="chain" id="PRO_5005810523" evidence="5">
    <location>
        <begin position="23"/>
        <end position="199"/>
    </location>
</feature>
<comment type="similarity">
    <text evidence="2">Belongs to the fimbrial protein family.</text>
</comment>
<evidence type="ECO:0000313" key="7">
    <source>
        <dbReference type="Proteomes" id="UP000053096"/>
    </source>
</evidence>
<dbReference type="InterPro" id="IPR008966">
    <property type="entry name" value="Adhesion_dom_sf"/>
</dbReference>
<evidence type="ECO:0000256" key="2">
    <source>
        <dbReference type="ARBA" id="ARBA00006671"/>
    </source>
</evidence>
<protein>
    <submittedName>
        <fullName evidence="6">Fimbrial protein</fullName>
    </submittedName>
</protein>
<dbReference type="AlphaFoldDB" id="A0A0M7CJK7"/>
<dbReference type="EMBL" id="CYTV01000001">
    <property type="protein sequence ID" value="CUI39336.1"/>
    <property type="molecule type" value="Genomic_DNA"/>
</dbReference>
<gene>
    <name evidence="6" type="ORF">ERS370011_00388</name>
</gene>
<evidence type="ECO:0000256" key="5">
    <source>
        <dbReference type="SAM" id="SignalP"/>
    </source>
</evidence>
<reference evidence="6 7" key="1">
    <citation type="submission" date="2015-09" db="EMBL/GenBank/DDBJ databases">
        <authorList>
            <person name="Jackson K.R."/>
            <person name="Lunt B.L."/>
            <person name="Fisher J.N.B."/>
            <person name="Gardner A.V."/>
            <person name="Bailey M.E."/>
            <person name="Deus L.M."/>
            <person name="Earl A.S."/>
            <person name="Gibby P.D."/>
            <person name="Hartmann K.A."/>
            <person name="Liu J.E."/>
            <person name="Manci A.M."/>
            <person name="Nielsen D.A."/>
            <person name="Solomon M.B."/>
            <person name="Breakwell D.P."/>
            <person name="Burnett S.H."/>
            <person name="Grose J.H."/>
        </authorList>
    </citation>
    <scope>NUCLEOTIDE SEQUENCE [LARGE SCALE GENOMIC DNA]</scope>
    <source>
        <strain evidence="6 7">2789STDY5608636</strain>
    </source>
</reference>
<dbReference type="GO" id="GO:0009289">
    <property type="term" value="C:pilus"/>
    <property type="evidence" value="ECO:0007669"/>
    <property type="project" value="UniProtKB-SubCell"/>
</dbReference>
<dbReference type="RefSeq" id="WP_231584719.1">
    <property type="nucleotide sequence ID" value="NZ_CAJGUQ010000307.1"/>
</dbReference>
<accession>A0A0M7CJK7</accession>
<evidence type="ECO:0000256" key="1">
    <source>
        <dbReference type="ARBA" id="ARBA00004561"/>
    </source>
</evidence>
<comment type="subcellular location">
    <subcellularLocation>
        <location evidence="1">Fimbrium</location>
    </subcellularLocation>
</comment>
<proteinExistence type="inferred from homology"/>
<name>A0A0M7CJK7_9BORD</name>
<dbReference type="PANTHER" id="PTHR33420:SF3">
    <property type="entry name" value="FIMBRIAL SUBUNIT ELFA"/>
    <property type="match status" value="1"/>
</dbReference>
<dbReference type="Gene3D" id="2.60.40.1090">
    <property type="entry name" value="Fimbrial-type adhesion domain"/>
    <property type="match status" value="1"/>
</dbReference>
<evidence type="ECO:0000313" key="6">
    <source>
        <dbReference type="EMBL" id="CUI39336.1"/>
    </source>
</evidence>
<dbReference type="InterPro" id="IPR050263">
    <property type="entry name" value="Bact_Fimbrial_Adh_Pro"/>
</dbReference>
<keyword evidence="3 5" id="KW-0732">Signal</keyword>
<dbReference type="PANTHER" id="PTHR33420">
    <property type="entry name" value="FIMBRIAL SUBUNIT ELFA-RELATED"/>
    <property type="match status" value="1"/>
</dbReference>
<dbReference type="SUPFAM" id="SSF49401">
    <property type="entry name" value="Bacterial adhesins"/>
    <property type="match status" value="1"/>
</dbReference>
<dbReference type="InterPro" id="IPR039458">
    <property type="entry name" value="FimA-like"/>
</dbReference>
<dbReference type="Pfam" id="PF16970">
    <property type="entry name" value="FimA"/>
    <property type="match status" value="1"/>
</dbReference>
<dbReference type="Proteomes" id="UP000053096">
    <property type="component" value="Unassembled WGS sequence"/>
</dbReference>
<evidence type="ECO:0000256" key="3">
    <source>
        <dbReference type="ARBA" id="ARBA00022729"/>
    </source>
</evidence>
<organism evidence="6 7">
    <name type="scientific">Bordetella pseudohinzii</name>
    <dbReference type="NCBI Taxonomy" id="1331258"/>
    <lineage>
        <taxon>Bacteria</taxon>
        <taxon>Pseudomonadati</taxon>
        <taxon>Pseudomonadota</taxon>
        <taxon>Betaproteobacteria</taxon>
        <taxon>Burkholderiales</taxon>
        <taxon>Alcaligenaceae</taxon>
        <taxon>Bordetella</taxon>
    </lineage>
</organism>
<sequence length="199" mass="20885">MHFMRKTLLLIPFVGMAAAAQAADGTITIRGEIVDTTCKIEGALPPANINVRLPKISTAAIKNVNDTAGATVFNINLTECPAAINGQDVHIYFEPGHTTDYASKTLIPYQLAAAGTAIPGAGAAGTRYDHLRIELAGLDGVQIPMGSTSDVQKAIAGNTFRVTDNKTAARFIARYKRISAGAIAASHVGTAVQFSVMYP</sequence>
<dbReference type="GO" id="GO:0043709">
    <property type="term" value="P:cell adhesion involved in single-species biofilm formation"/>
    <property type="evidence" value="ECO:0007669"/>
    <property type="project" value="TreeGrafter"/>
</dbReference>
<keyword evidence="4" id="KW-0281">Fimbrium</keyword>
<feature type="signal peptide" evidence="5">
    <location>
        <begin position="1"/>
        <end position="22"/>
    </location>
</feature>
<evidence type="ECO:0000256" key="4">
    <source>
        <dbReference type="ARBA" id="ARBA00023263"/>
    </source>
</evidence>
<dbReference type="InterPro" id="IPR036937">
    <property type="entry name" value="Adhesion_dom_fimbrial_sf"/>
</dbReference>